<feature type="transmembrane region" description="Helical" evidence="2">
    <location>
        <begin position="33"/>
        <end position="58"/>
    </location>
</feature>
<dbReference type="Pfam" id="PF06687">
    <property type="entry name" value="SUR7"/>
    <property type="match status" value="1"/>
</dbReference>
<accession>A0ABX6ERQ0</accession>
<gene>
    <name evidence="3" type="primary">SUR7</name>
    <name evidence="3" type="ORF">FIM1_413</name>
</gene>
<evidence type="ECO:0000256" key="1">
    <source>
        <dbReference type="SAM" id="MobiDB-lite"/>
    </source>
</evidence>
<evidence type="ECO:0000256" key="2">
    <source>
        <dbReference type="SAM" id="Phobius"/>
    </source>
</evidence>
<keyword evidence="4" id="KW-1185">Reference proteome</keyword>
<feature type="transmembrane region" description="Helical" evidence="2">
    <location>
        <begin position="171"/>
        <end position="195"/>
    </location>
</feature>
<reference evidence="3 4" key="1">
    <citation type="submission" date="2016-03" db="EMBL/GenBank/DDBJ databases">
        <title>How can Kluyveromyces marxianus grow so fast - potential evolutionary course in Saccharomyces Complex revealed by comparative genomics.</title>
        <authorList>
            <person name="Mo W."/>
            <person name="Lu W."/>
            <person name="Yang X."/>
            <person name="Qi J."/>
            <person name="Lv H."/>
        </authorList>
    </citation>
    <scope>NUCLEOTIDE SEQUENCE [LARGE SCALE GENOMIC DNA]</scope>
    <source>
        <strain evidence="3 4">FIM1</strain>
    </source>
</reference>
<dbReference type="InterPro" id="IPR009571">
    <property type="entry name" value="SUR7/Rim9-like_fungi"/>
</dbReference>
<evidence type="ECO:0000313" key="3">
    <source>
        <dbReference type="EMBL" id="QGN13768.1"/>
    </source>
</evidence>
<dbReference type="PANTHER" id="PTHR36414:SF1">
    <property type="entry name" value="PROTEIN SUR7"/>
    <property type="match status" value="1"/>
</dbReference>
<proteinExistence type="predicted"/>
<feature type="region of interest" description="Disordered" evidence="1">
    <location>
        <begin position="285"/>
        <end position="316"/>
    </location>
</feature>
<name>A0ABX6ERQ0_KLUMA</name>
<dbReference type="PANTHER" id="PTHR36414">
    <property type="entry name" value="PROTEIN SUR7"/>
    <property type="match status" value="1"/>
</dbReference>
<feature type="transmembrane region" description="Helical" evidence="2">
    <location>
        <begin position="139"/>
        <end position="159"/>
    </location>
</feature>
<dbReference type="EMBL" id="CP015054">
    <property type="protein sequence ID" value="QGN13768.1"/>
    <property type="molecule type" value="Genomic_DNA"/>
</dbReference>
<keyword evidence="2" id="KW-0812">Transmembrane</keyword>
<organism evidence="3 4">
    <name type="scientific">Kluyveromyces marxianus</name>
    <name type="common">Yeast</name>
    <name type="synonym">Candida kefyr</name>
    <dbReference type="NCBI Taxonomy" id="4911"/>
    <lineage>
        <taxon>Eukaryota</taxon>
        <taxon>Fungi</taxon>
        <taxon>Dikarya</taxon>
        <taxon>Ascomycota</taxon>
        <taxon>Saccharomycotina</taxon>
        <taxon>Saccharomycetes</taxon>
        <taxon>Saccharomycetales</taxon>
        <taxon>Saccharomycetaceae</taxon>
        <taxon>Kluyveromyces</taxon>
    </lineage>
</organism>
<feature type="transmembrane region" description="Helical" evidence="2">
    <location>
        <begin position="215"/>
        <end position="236"/>
    </location>
</feature>
<keyword evidence="2" id="KW-1133">Transmembrane helix</keyword>
<keyword evidence="2" id="KW-0472">Membrane</keyword>
<evidence type="ECO:0000313" key="4">
    <source>
        <dbReference type="Proteomes" id="UP000422736"/>
    </source>
</evidence>
<sequence length="316" mass="34870">MLGDDIEDRELGLGGPRRGQKSRMLVVKASKSLVRFISILFLAGSTLLLLFIVMSGSINHAPINKFYWLQADTSNISSAPALSRWTFWGVCGVSGGKNVNCTDLGPAYPLSPVDNFHTKVGMPHDFVANRSTYYYLTRFSFVFLLLALVFVGLAMLFYLMSWVSGAFQGTIFVLIGLGTLLNITGSACQTAAVAMAKNKFKDDHFKAKIGVKMMAFAWTTVALDICLFFLLGSFFLKRVYNAHREFVELQKYKEQTAAVGYDQQGLDQGIGGMGPVNTMGPIAGDTVEDPKPEPPHQSGIKFFKIRRTHKSDDESM</sequence>
<dbReference type="Proteomes" id="UP000422736">
    <property type="component" value="Chromosome 1"/>
</dbReference>
<protein>
    <submittedName>
        <fullName evidence="3">Protein SUR7</fullName>
    </submittedName>
</protein>